<evidence type="ECO:0000313" key="13">
    <source>
        <dbReference type="EMBL" id="MDT0261341.1"/>
    </source>
</evidence>
<feature type="domain" description="Protein kinase" evidence="11">
    <location>
        <begin position="18"/>
        <end position="279"/>
    </location>
</feature>
<dbReference type="RefSeq" id="WP_311422497.1">
    <property type="nucleotide sequence ID" value="NZ_JAVREH010000007.1"/>
</dbReference>
<keyword evidence="10" id="KW-0472">Membrane</keyword>
<proteinExistence type="predicted"/>
<dbReference type="NCBIfam" id="NF033483">
    <property type="entry name" value="PknB_PASTA_kin"/>
    <property type="match status" value="1"/>
</dbReference>
<dbReference type="InterPro" id="IPR000719">
    <property type="entry name" value="Prot_kinase_dom"/>
</dbReference>
<dbReference type="CDD" id="cd06577">
    <property type="entry name" value="PASTA_pknB"/>
    <property type="match status" value="4"/>
</dbReference>
<gene>
    <name evidence="13" type="primary">pknB</name>
    <name evidence="13" type="ORF">RM423_08025</name>
</gene>
<evidence type="ECO:0000256" key="4">
    <source>
        <dbReference type="ARBA" id="ARBA00022741"/>
    </source>
</evidence>
<dbReference type="EMBL" id="JAVREH010000007">
    <property type="protein sequence ID" value="MDT0261341.1"/>
    <property type="molecule type" value="Genomic_DNA"/>
</dbReference>
<comment type="catalytic activity">
    <reaction evidence="7">
        <text>L-threonyl-[protein] + ATP = O-phospho-L-threonyl-[protein] + ADP + H(+)</text>
        <dbReference type="Rhea" id="RHEA:46608"/>
        <dbReference type="Rhea" id="RHEA-COMP:11060"/>
        <dbReference type="Rhea" id="RHEA-COMP:11605"/>
        <dbReference type="ChEBI" id="CHEBI:15378"/>
        <dbReference type="ChEBI" id="CHEBI:30013"/>
        <dbReference type="ChEBI" id="CHEBI:30616"/>
        <dbReference type="ChEBI" id="CHEBI:61977"/>
        <dbReference type="ChEBI" id="CHEBI:456216"/>
        <dbReference type="EC" id="2.7.11.1"/>
    </reaction>
</comment>
<keyword evidence="4" id="KW-0547">Nucleotide-binding</keyword>
<protein>
    <recommendedName>
        <fullName evidence="1">non-specific serine/threonine protein kinase</fullName>
        <ecNumber evidence="1">2.7.11.1</ecNumber>
    </recommendedName>
</protein>
<feature type="transmembrane region" description="Helical" evidence="10">
    <location>
        <begin position="399"/>
        <end position="421"/>
    </location>
</feature>
<evidence type="ECO:0000259" key="11">
    <source>
        <dbReference type="PROSITE" id="PS50011"/>
    </source>
</evidence>
<evidence type="ECO:0000256" key="3">
    <source>
        <dbReference type="ARBA" id="ARBA00022679"/>
    </source>
</evidence>
<dbReference type="PROSITE" id="PS51178">
    <property type="entry name" value="PASTA"/>
    <property type="match status" value="4"/>
</dbReference>
<keyword evidence="6" id="KW-0067">ATP-binding</keyword>
<keyword evidence="5 13" id="KW-0418">Kinase</keyword>
<feature type="region of interest" description="Disordered" evidence="9">
    <location>
        <begin position="291"/>
        <end position="394"/>
    </location>
</feature>
<dbReference type="Gene3D" id="1.10.510.10">
    <property type="entry name" value="Transferase(Phosphotransferase) domain 1"/>
    <property type="match status" value="1"/>
</dbReference>
<keyword evidence="10" id="KW-0812">Transmembrane</keyword>
<keyword evidence="3" id="KW-0808">Transferase</keyword>
<evidence type="ECO:0000256" key="6">
    <source>
        <dbReference type="ARBA" id="ARBA00022840"/>
    </source>
</evidence>
<dbReference type="Pfam" id="PF00069">
    <property type="entry name" value="Pkinase"/>
    <property type="match status" value="1"/>
</dbReference>
<feature type="domain" description="PASTA" evidence="12">
    <location>
        <begin position="560"/>
        <end position="626"/>
    </location>
</feature>
<feature type="domain" description="PASTA" evidence="12">
    <location>
        <begin position="422"/>
        <end position="490"/>
    </location>
</feature>
<keyword evidence="14" id="KW-1185">Reference proteome</keyword>
<dbReference type="Gene3D" id="3.30.10.20">
    <property type="match status" value="4"/>
</dbReference>
<feature type="compositionally biased region" description="Low complexity" evidence="9">
    <location>
        <begin position="358"/>
        <end position="388"/>
    </location>
</feature>
<dbReference type="SUPFAM" id="SSF56112">
    <property type="entry name" value="Protein kinase-like (PK-like)"/>
    <property type="match status" value="1"/>
</dbReference>
<evidence type="ECO:0000256" key="7">
    <source>
        <dbReference type="ARBA" id="ARBA00047899"/>
    </source>
</evidence>
<keyword evidence="2" id="KW-0723">Serine/threonine-protein kinase</keyword>
<feature type="domain" description="PASTA" evidence="12">
    <location>
        <begin position="627"/>
        <end position="692"/>
    </location>
</feature>
<evidence type="ECO:0000256" key="2">
    <source>
        <dbReference type="ARBA" id="ARBA00022527"/>
    </source>
</evidence>
<dbReference type="InterPro" id="IPR008271">
    <property type="entry name" value="Ser/Thr_kinase_AS"/>
</dbReference>
<dbReference type="PROSITE" id="PS50011">
    <property type="entry name" value="PROTEIN_KINASE_DOM"/>
    <property type="match status" value="1"/>
</dbReference>
<dbReference type="SMART" id="SM00220">
    <property type="entry name" value="S_TKc"/>
    <property type="match status" value="1"/>
</dbReference>
<name>A0ABU2J8N0_9ACTN</name>
<reference evidence="14" key="1">
    <citation type="submission" date="2023-07" db="EMBL/GenBank/DDBJ databases">
        <title>30 novel species of actinomycetes from the DSMZ collection.</title>
        <authorList>
            <person name="Nouioui I."/>
        </authorList>
    </citation>
    <scope>NUCLEOTIDE SEQUENCE [LARGE SCALE GENOMIC DNA]</scope>
    <source>
        <strain evidence="14">DSM 44399</strain>
    </source>
</reference>
<evidence type="ECO:0000259" key="12">
    <source>
        <dbReference type="PROSITE" id="PS51178"/>
    </source>
</evidence>
<accession>A0ABU2J8N0</accession>
<dbReference type="InterPro" id="IPR005543">
    <property type="entry name" value="PASTA_dom"/>
</dbReference>
<dbReference type="PROSITE" id="PS00108">
    <property type="entry name" value="PROTEIN_KINASE_ST"/>
    <property type="match status" value="1"/>
</dbReference>
<keyword evidence="10" id="KW-1133">Transmembrane helix</keyword>
<dbReference type="PANTHER" id="PTHR43289">
    <property type="entry name" value="MITOGEN-ACTIVATED PROTEIN KINASE KINASE KINASE 20-RELATED"/>
    <property type="match status" value="1"/>
</dbReference>
<dbReference type="Gene3D" id="3.30.200.20">
    <property type="entry name" value="Phosphorylase Kinase, domain 1"/>
    <property type="match status" value="1"/>
</dbReference>
<dbReference type="CDD" id="cd14014">
    <property type="entry name" value="STKc_PknB_like"/>
    <property type="match status" value="1"/>
</dbReference>
<comment type="catalytic activity">
    <reaction evidence="8">
        <text>L-seryl-[protein] + ATP = O-phospho-L-seryl-[protein] + ADP + H(+)</text>
        <dbReference type="Rhea" id="RHEA:17989"/>
        <dbReference type="Rhea" id="RHEA-COMP:9863"/>
        <dbReference type="Rhea" id="RHEA-COMP:11604"/>
        <dbReference type="ChEBI" id="CHEBI:15378"/>
        <dbReference type="ChEBI" id="CHEBI:29999"/>
        <dbReference type="ChEBI" id="CHEBI:30616"/>
        <dbReference type="ChEBI" id="CHEBI:83421"/>
        <dbReference type="ChEBI" id="CHEBI:456216"/>
        <dbReference type="EC" id="2.7.11.1"/>
    </reaction>
</comment>
<dbReference type="SMART" id="SM00740">
    <property type="entry name" value="PASTA"/>
    <property type="match status" value="4"/>
</dbReference>
<dbReference type="PANTHER" id="PTHR43289:SF34">
    <property type="entry name" value="SERINE_THREONINE-PROTEIN KINASE YBDM-RELATED"/>
    <property type="match status" value="1"/>
</dbReference>
<dbReference type="EC" id="2.7.11.1" evidence="1"/>
<dbReference type="GO" id="GO:0016301">
    <property type="term" value="F:kinase activity"/>
    <property type="evidence" value="ECO:0007669"/>
    <property type="project" value="UniProtKB-KW"/>
</dbReference>
<evidence type="ECO:0000256" key="10">
    <source>
        <dbReference type="SAM" id="Phobius"/>
    </source>
</evidence>
<evidence type="ECO:0000256" key="8">
    <source>
        <dbReference type="ARBA" id="ARBA00048679"/>
    </source>
</evidence>
<dbReference type="InterPro" id="IPR011009">
    <property type="entry name" value="Kinase-like_dom_sf"/>
</dbReference>
<sequence length="692" mass="72528">MQTAAGDRIVGRVLEGRYRVLERLARGGMSTVYSAVDERLDRPVAVKVMSAALSTDPAFADRFAREARVAARLSHLNAVAVYDQGADAGHVFLVMELVRGRTLRDLLRERGVLTPAEAVSILEPVLGALAAAHRAGLVHRDVKPENILLSDDGVVKVADFGLARAIEADASSTRTGLMMGTVAYCPPEQIARGSADARSDVYAAGVVLFELLTGSAPYVGDSAMAVAYQHVNSDVPPPSSRRPGIPRQLDEVVLRATSREPSGRPLDAGAFLAELHDARIDLGLPVVAVPPSPRSGASAAETQQIRRVTGRPGPNATTAPTYSPGGAEEFQHTAVQDVDAPPPGWQPPRSPNRQPGLQPSAQQYGGQQAAPQQFAGQQHGQPVTPSRPASRRRKARRRATILVVLILVLGLLTGYGAWYLAVGRYHQVPHVDGQSKAIATAQLQTAGFAVSPDIGLEFSETAPAGTVLGTHPDAGAHLLGGKSVELVLSKGAERFLVPDVTGKPFDQAEQAFSGIPVRLKRSNTSDGTGKVASGRVLRTAPSTAAKVRRDSVVTVYVSTGPPVLTVPDVAGRGQGDASATLSEAGFKVEVTQDFSTSVPQGSVIRQNPAGDGSAPKFSVVTLVVSKGPPVVAIPKIHIGESVDEATSALEAAGLKVATKKLADAVIFHEVWSVSPRSGNEVPLGSTVTLTIF</sequence>
<comment type="caution">
    <text evidence="13">The sequence shown here is derived from an EMBL/GenBank/DDBJ whole genome shotgun (WGS) entry which is preliminary data.</text>
</comment>
<evidence type="ECO:0000256" key="5">
    <source>
        <dbReference type="ARBA" id="ARBA00022777"/>
    </source>
</evidence>
<evidence type="ECO:0000256" key="1">
    <source>
        <dbReference type="ARBA" id="ARBA00012513"/>
    </source>
</evidence>
<organism evidence="13 14">
    <name type="scientific">Jatrophihabitans lederbergiae</name>
    <dbReference type="NCBI Taxonomy" id="3075547"/>
    <lineage>
        <taxon>Bacteria</taxon>
        <taxon>Bacillati</taxon>
        <taxon>Actinomycetota</taxon>
        <taxon>Actinomycetes</taxon>
        <taxon>Jatrophihabitantales</taxon>
        <taxon>Jatrophihabitantaceae</taxon>
        <taxon>Jatrophihabitans</taxon>
    </lineage>
</organism>
<dbReference type="Proteomes" id="UP001183176">
    <property type="component" value="Unassembled WGS sequence"/>
</dbReference>
<dbReference type="Pfam" id="PF03793">
    <property type="entry name" value="PASTA"/>
    <property type="match status" value="4"/>
</dbReference>
<evidence type="ECO:0000313" key="14">
    <source>
        <dbReference type="Proteomes" id="UP001183176"/>
    </source>
</evidence>
<feature type="domain" description="PASTA" evidence="12">
    <location>
        <begin position="491"/>
        <end position="559"/>
    </location>
</feature>
<evidence type="ECO:0000256" key="9">
    <source>
        <dbReference type="SAM" id="MobiDB-lite"/>
    </source>
</evidence>
<feature type="compositionally biased region" description="Pro residues" evidence="9">
    <location>
        <begin position="340"/>
        <end position="350"/>
    </location>
</feature>